<gene>
    <name evidence="3" type="ORF">SAMN05421736_1285</name>
</gene>
<dbReference type="PROSITE" id="PS00166">
    <property type="entry name" value="ENOYL_COA_HYDRATASE"/>
    <property type="match status" value="1"/>
</dbReference>
<dbReference type="Pfam" id="PF00378">
    <property type="entry name" value="ECH_1"/>
    <property type="match status" value="1"/>
</dbReference>
<organism evidence="3 4">
    <name type="scientific">Evansella caseinilytica</name>
    <dbReference type="NCBI Taxonomy" id="1503961"/>
    <lineage>
        <taxon>Bacteria</taxon>
        <taxon>Bacillati</taxon>
        <taxon>Bacillota</taxon>
        <taxon>Bacilli</taxon>
        <taxon>Bacillales</taxon>
        <taxon>Bacillaceae</taxon>
        <taxon>Evansella</taxon>
    </lineage>
</organism>
<dbReference type="STRING" id="1503961.SAMN05421736_1285"/>
<dbReference type="InterPro" id="IPR001753">
    <property type="entry name" value="Enoyl-CoA_hydra/iso"/>
</dbReference>
<evidence type="ECO:0000313" key="4">
    <source>
        <dbReference type="Proteomes" id="UP000198935"/>
    </source>
</evidence>
<dbReference type="InterPro" id="IPR014748">
    <property type="entry name" value="Enoyl-CoA_hydra_C"/>
</dbReference>
<dbReference type="Gene3D" id="3.90.226.10">
    <property type="entry name" value="2-enoyl-CoA Hydratase, Chain A, domain 1"/>
    <property type="match status" value="1"/>
</dbReference>
<comment type="similarity">
    <text evidence="1 2">Belongs to the enoyl-CoA hydratase/isomerase family.</text>
</comment>
<dbReference type="PANTHER" id="PTHR43802:SF1">
    <property type="entry name" value="IP11341P-RELATED"/>
    <property type="match status" value="1"/>
</dbReference>
<dbReference type="PANTHER" id="PTHR43802">
    <property type="entry name" value="ENOYL-COA HYDRATASE"/>
    <property type="match status" value="1"/>
</dbReference>
<evidence type="ECO:0000256" key="2">
    <source>
        <dbReference type="RuleBase" id="RU003707"/>
    </source>
</evidence>
<dbReference type="Proteomes" id="UP000198935">
    <property type="component" value="Unassembled WGS sequence"/>
</dbReference>
<dbReference type="InterPro" id="IPR029045">
    <property type="entry name" value="ClpP/crotonase-like_dom_sf"/>
</dbReference>
<dbReference type="SUPFAM" id="SSF52096">
    <property type="entry name" value="ClpP/crotonase"/>
    <property type="match status" value="1"/>
</dbReference>
<dbReference type="CDD" id="cd06558">
    <property type="entry name" value="crotonase-like"/>
    <property type="match status" value="1"/>
</dbReference>
<dbReference type="Gene3D" id="1.10.12.10">
    <property type="entry name" value="Lyase 2-enoyl-coa Hydratase, Chain A, domain 2"/>
    <property type="match status" value="1"/>
</dbReference>
<dbReference type="InterPro" id="IPR018376">
    <property type="entry name" value="Enoyl-CoA_hyd/isom_CS"/>
</dbReference>
<sequence length="341" mass="37449">MHSFQAGYEWGSQSQDGDIPLLLTGRELVIKWNWRMVTFRRCSQMQPECASRVNLRRVTADAGREQLLGGIGCIERNHCLFQHAIIKGGISMSQNQKTVLYSVEDTVATIQMNRPHVKNALNENMLHELYAAFQEANKDDKIAVIALTGTDKAFSSGADLKSIPVHQLADFDHGEYLSKHYNPLILLINESHKPTIACINGVAVGAGLSLALACDFRVAADDAVFALSFLNIGLIPDAGTSYFLPRLVGLGKALELGLGDKLTTAEALRIGLIHQRGDGKALIDSLKKLPYPAYSWMKANMKAGTQLSLCEVMQLEVEGQRKAGASTYHRQAILQFLNGKK</sequence>
<protein>
    <submittedName>
        <fullName evidence="3">2-(1,2-epoxy-1,2-dihydrophenyl)acetyl-CoA isomerase</fullName>
    </submittedName>
</protein>
<keyword evidence="3" id="KW-0413">Isomerase</keyword>
<dbReference type="AlphaFoldDB" id="A0A1H3UXT5"/>
<reference evidence="4" key="1">
    <citation type="submission" date="2016-10" db="EMBL/GenBank/DDBJ databases">
        <authorList>
            <person name="Varghese N."/>
            <person name="Submissions S."/>
        </authorList>
    </citation>
    <scope>NUCLEOTIDE SEQUENCE [LARGE SCALE GENOMIC DNA]</scope>
    <source>
        <strain evidence="4">SP</strain>
    </source>
</reference>
<name>A0A1H3UXT5_9BACI</name>
<accession>A0A1H3UXT5</accession>
<keyword evidence="4" id="KW-1185">Reference proteome</keyword>
<evidence type="ECO:0000256" key="1">
    <source>
        <dbReference type="ARBA" id="ARBA00005254"/>
    </source>
</evidence>
<dbReference type="GO" id="GO:0016853">
    <property type="term" value="F:isomerase activity"/>
    <property type="evidence" value="ECO:0007669"/>
    <property type="project" value="UniProtKB-KW"/>
</dbReference>
<proteinExistence type="inferred from homology"/>
<evidence type="ECO:0000313" key="3">
    <source>
        <dbReference type="EMBL" id="SDZ66801.1"/>
    </source>
</evidence>
<dbReference type="EMBL" id="FNPI01000028">
    <property type="protein sequence ID" value="SDZ66801.1"/>
    <property type="molecule type" value="Genomic_DNA"/>
</dbReference>